<dbReference type="Proteomes" id="UP001352852">
    <property type="component" value="Unassembled WGS sequence"/>
</dbReference>
<sequence length="68" mass="7917">MFRIRLFSETRATEFGGRKSKRLTHVMESKRVMSRWFRGVWKNIGICLQTPQQTGSQTFSPRAAISLI</sequence>
<evidence type="ECO:0000313" key="1">
    <source>
        <dbReference type="EMBL" id="MED6275959.1"/>
    </source>
</evidence>
<comment type="caution">
    <text evidence="1">The sequence shown here is derived from an EMBL/GenBank/DDBJ whole genome shotgun (WGS) entry which is preliminary data.</text>
</comment>
<organism evidence="1 2">
    <name type="scientific">Characodon lateralis</name>
    <dbReference type="NCBI Taxonomy" id="208331"/>
    <lineage>
        <taxon>Eukaryota</taxon>
        <taxon>Metazoa</taxon>
        <taxon>Chordata</taxon>
        <taxon>Craniata</taxon>
        <taxon>Vertebrata</taxon>
        <taxon>Euteleostomi</taxon>
        <taxon>Actinopterygii</taxon>
        <taxon>Neopterygii</taxon>
        <taxon>Teleostei</taxon>
        <taxon>Neoteleostei</taxon>
        <taxon>Acanthomorphata</taxon>
        <taxon>Ovalentaria</taxon>
        <taxon>Atherinomorphae</taxon>
        <taxon>Cyprinodontiformes</taxon>
        <taxon>Goodeidae</taxon>
        <taxon>Characodon</taxon>
    </lineage>
</organism>
<accession>A0ABU7DLQ5</accession>
<evidence type="ECO:0000313" key="2">
    <source>
        <dbReference type="Proteomes" id="UP001352852"/>
    </source>
</evidence>
<reference evidence="1 2" key="1">
    <citation type="submission" date="2021-06" db="EMBL/GenBank/DDBJ databases">
        <authorList>
            <person name="Palmer J.M."/>
        </authorList>
    </citation>
    <scope>NUCLEOTIDE SEQUENCE [LARGE SCALE GENOMIC DNA]</scope>
    <source>
        <strain evidence="1 2">CL_MEX2019</strain>
        <tissue evidence="1">Muscle</tissue>
    </source>
</reference>
<dbReference type="EMBL" id="JAHUTJ010030051">
    <property type="protein sequence ID" value="MED6275959.1"/>
    <property type="molecule type" value="Genomic_DNA"/>
</dbReference>
<proteinExistence type="predicted"/>
<keyword evidence="2" id="KW-1185">Reference proteome</keyword>
<name>A0ABU7DLQ5_9TELE</name>
<gene>
    <name evidence="1" type="ORF">CHARACLAT_032000</name>
</gene>
<protein>
    <submittedName>
        <fullName evidence="1">Uncharacterized protein</fullName>
    </submittedName>
</protein>